<protein>
    <submittedName>
        <fullName evidence="3">Chromosome partitioning protein ParA</fullName>
    </submittedName>
</protein>
<keyword evidence="1" id="KW-0175">Coiled coil</keyword>
<keyword evidence="2" id="KW-0472">Membrane</keyword>
<dbReference type="RefSeq" id="WP_040986533.1">
    <property type="nucleotide sequence ID" value="NZ_JTKH01000003.1"/>
</dbReference>
<keyword evidence="2" id="KW-1133">Transmembrane helix</keyword>
<reference evidence="3 4" key="1">
    <citation type="submission" date="2014-11" db="EMBL/GenBank/DDBJ databases">
        <title>Draft Genome Sequence of Vibrio piscirenalis strains CECT 8603T and CECT 8604, two marine Gammaproteobacterium isolated from cultured gilthead sea bream (Sparus aurata).</title>
        <authorList>
            <person name="Arahal D.R."/>
            <person name="Rodrigo-Torres L."/>
            <person name="Lucena T."/>
            <person name="Pujalte M.J."/>
        </authorList>
    </citation>
    <scope>NUCLEOTIDE SEQUENCE [LARGE SCALE GENOMIC DNA]</scope>
    <source>
        <strain evidence="3 4">DCR 1-4-2</strain>
    </source>
</reference>
<name>A0A0C2JCV3_9VIBR</name>
<keyword evidence="2" id="KW-0812">Transmembrane</keyword>
<dbReference type="AlphaFoldDB" id="A0A0C2JCV3"/>
<sequence length="246" mass="28214">MNKQTHVESNEDDVVVIEERDKRTYLYIVVAGVFGLAIGGLIGSSFTANQWQSTYVELQQQYKKLEQDKQAVVVDAKQRVAKVDVEVDKKLKLAIVAQQEKFDKQLQEMSTQVAALEKVNLSLEERIEGQKTQIAQAEKTNNKLNYQADMQVTLLERSRELFQRELKVKDELKALLEERETLEPKLKTLKEACDTYLDGTSWDAKSDSCDKQDEATSRISQIDQMIRVHQMDLEQINAISEKMGLE</sequence>
<dbReference type="STRING" id="1461322.OJ16_01075"/>
<feature type="coiled-coil region" evidence="1">
    <location>
        <begin position="99"/>
        <end position="147"/>
    </location>
</feature>
<dbReference type="Proteomes" id="UP000031672">
    <property type="component" value="Unassembled WGS sequence"/>
</dbReference>
<keyword evidence="4" id="KW-1185">Reference proteome</keyword>
<evidence type="ECO:0000256" key="1">
    <source>
        <dbReference type="SAM" id="Coils"/>
    </source>
</evidence>
<proteinExistence type="predicted"/>
<dbReference type="OrthoDB" id="5918980at2"/>
<feature type="coiled-coil region" evidence="1">
    <location>
        <begin position="48"/>
        <end position="75"/>
    </location>
</feature>
<evidence type="ECO:0000313" key="3">
    <source>
        <dbReference type="EMBL" id="KII81826.1"/>
    </source>
</evidence>
<comment type="caution">
    <text evidence="3">The sequence shown here is derived from an EMBL/GenBank/DDBJ whole genome shotgun (WGS) entry which is preliminary data.</text>
</comment>
<evidence type="ECO:0000313" key="4">
    <source>
        <dbReference type="Proteomes" id="UP000031672"/>
    </source>
</evidence>
<gene>
    <name evidence="3" type="ORF">OJ16_01075</name>
</gene>
<feature type="transmembrane region" description="Helical" evidence="2">
    <location>
        <begin position="25"/>
        <end position="46"/>
    </location>
</feature>
<organism evidence="3 4">
    <name type="scientific">Vibrio renipiscarius</name>
    <dbReference type="NCBI Taxonomy" id="1461322"/>
    <lineage>
        <taxon>Bacteria</taxon>
        <taxon>Pseudomonadati</taxon>
        <taxon>Pseudomonadota</taxon>
        <taxon>Gammaproteobacteria</taxon>
        <taxon>Vibrionales</taxon>
        <taxon>Vibrionaceae</taxon>
        <taxon>Vibrio</taxon>
    </lineage>
</organism>
<dbReference type="EMBL" id="JTKH01000003">
    <property type="protein sequence ID" value="KII81826.1"/>
    <property type="molecule type" value="Genomic_DNA"/>
</dbReference>
<accession>A0A0C2JCV3</accession>
<evidence type="ECO:0000256" key="2">
    <source>
        <dbReference type="SAM" id="Phobius"/>
    </source>
</evidence>
<accession>A0A0C2NQN5</accession>